<proteinExistence type="inferred from homology"/>
<dbReference type="GO" id="GO:0005975">
    <property type="term" value="P:carbohydrate metabolic process"/>
    <property type="evidence" value="ECO:0007669"/>
    <property type="project" value="InterPro"/>
</dbReference>
<dbReference type="GO" id="GO:0004553">
    <property type="term" value="F:hydrolase activity, hydrolyzing O-glycosyl compounds"/>
    <property type="evidence" value="ECO:0007669"/>
    <property type="project" value="InterPro"/>
</dbReference>
<dbReference type="InterPro" id="IPR052176">
    <property type="entry name" value="Glycosyl_Hydrlase_43_Enz"/>
</dbReference>
<dbReference type="PANTHER" id="PTHR43772:SF2">
    <property type="entry name" value="PUTATIVE (AFU_ORTHOLOGUE AFUA_2G04480)-RELATED"/>
    <property type="match status" value="1"/>
</dbReference>
<evidence type="ECO:0000256" key="5">
    <source>
        <dbReference type="RuleBase" id="RU361187"/>
    </source>
</evidence>
<evidence type="ECO:0000256" key="1">
    <source>
        <dbReference type="ARBA" id="ARBA00009865"/>
    </source>
</evidence>
<keyword evidence="3" id="KW-0119">Carbohydrate metabolism</keyword>
<comment type="similarity">
    <text evidence="1 5">Belongs to the glycosyl hydrolase 43 family.</text>
</comment>
<evidence type="ECO:0000313" key="8">
    <source>
        <dbReference type="Proteomes" id="UP000518752"/>
    </source>
</evidence>
<reference evidence="7 8" key="1">
    <citation type="journal article" date="2020" name="ISME J.">
        <title>Uncovering the hidden diversity of litter-decomposition mechanisms in mushroom-forming fungi.</title>
        <authorList>
            <person name="Floudas D."/>
            <person name="Bentzer J."/>
            <person name="Ahren D."/>
            <person name="Johansson T."/>
            <person name="Persson P."/>
            <person name="Tunlid A."/>
        </authorList>
    </citation>
    <scope>NUCLEOTIDE SEQUENCE [LARGE SCALE GENOMIC DNA]</scope>
    <source>
        <strain evidence="7 8">CBS 406.79</strain>
    </source>
</reference>
<dbReference type="OrthoDB" id="5211809at2759"/>
<protein>
    <recommendedName>
        <fullName evidence="9">Glycoside hydrolase family 43 protein</fullName>
    </recommendedName>
</protein>
<evidence type="ECO:0000256" key="6">
    <source>
        <dbReference type="SAM" id="SignalP"/>
    </source>
</evidence>
<name>A0A8H5HPX8_9AGAR</name>
<accession>A0A8H5HPX8</accession>
<comment type="caution">
    <text evidence="7">The sequence shown here is derived from an EMBL/GenBank/DDBJ whole genome shotgun (WGS) entry which is preliminary data.</text>
</comment>
<organism evidence="7 8">
    <name type="scientific">Collybiopsis confluens</name>
    <dbReference type="NCBI Taxonomy" id="2823264"/>
    <lineage>
        <taxon>Eukaryota</taxon>
        <taxon>Fungi</taxon>
        <taxon>Dikarya</taxon>
        <taxon>Basidiomycota</taxon>
        <taxon>Agaricomycotina</taxon>
        <taxon>Agaricomycetes</taxon>
        <taxon>Agaricomycetidae</taxon>
        <taxon>Agaricales</taxon>
        <taxon>Marasmiineae</taxon>
        <taxon>Omphalotaceae</taxon>
        <taxon>Collybiopsis</taxon>
    </lineage>
</organism>
<feature type="signal peptide" evidence="6">
    <location>
        <begin position="1"/>
        <end position="21"/>
    </location>
</feature>
<evidence type="ECO:0000256" key="3">
    <source>
        <dbReference type="ARBA" id="ARBA00023277"/>
    </source>
</evidence>
<sequence length="565" mass="63493">MFLRDWYRFLFVGCIISETLSAWNTDATYVNTPSSVAADPYVRWDIKASLYYAYSTEGADEGWFFGLYSSPDLATWTKVPGGAIKNDTASKLWANDWYWAPECYFNDKTGWYFLFYAGRMTNQTNVARFFKYPDFEEASKIGVAVSRSPSGPFTNIEASPIDYYPFDPDYRDVNLIMSPPYYVPPSTQSEGETAPLGTFIPGIDPDIYFGDENEGMYLFFSRNAYRNWVWDPKYTKYIEESNIYGVRLDEAWWNDPEAKTIPTVHPDFRDVNKGKLANWTSAVNGSFPAGPERMDGWVSVISRSLQPQIWEDAHVFDYSASNGALKDRRWSEGSTTIKRSDSNGDAIYFLTYSANNFESPDYGVGYAYAPSPLGPYFKSNSNPILSQDASNIYSTGHGSIVSVPSSAGKEELYYPHHARPSPDDDRYLYISRLVINADELYVEFGSTAGDLRLPSGSAPFAIKVTSSNGTDYAVTVKNVYGVDMDLGNPANRVRVLTDGTEINASTNSNSSSILSLEDVEIGSVLTFRYQRARSNASEPWLDVQQFQRLILAGESWVEVNVTHDS</sequence>
<evidence type="ECO:0000313" key="7">
    <source>
        <dbReference type="EMBL" id="KAF5387287.1"/>
    </source>
</evidence>
<keyword evidence="6" id="KW-0732">Signal</keyword>
<evidence type="ECO:0000256" key="2">
    <source>
        <dbReference type="ARBA" id="ARBA00022801"/>
    </source>
</evidence>
<dbReference type="EMBL" id="JAACJN010000034">
    <property type="protein sequence ID" value="KAF5387287.1"/>
    <property type="molecule type" value="Genomic_DNA"/>
</dbReference>
<keyword evidence="4 5" id="KW-0326">Glycosidase</keyword>
<evidence type="ECO:0008006" key="9">
    <source>
        <dbReference type="Google" id="ProtNLM"/>
    </source>
</evidence>
<gene>
    <name evidence="7" type="ORF">D9757_006868</name>
</gene>
<dbReference type="AlphaFoldDB" id="A0A8H5HPX8"/>
<dbReference type="InterPro" id="IPR023296">
    <property type="entry name" value="Glyco_hydro_beta-prop_sf"/>
</dbReference>
<dbReference type="InterPro" id="IPR006710">
    <property type="entry name" value="Glyco_hydro_43"/>
</dbReference>
<keyword evidence="2 5" id="KW-0378">Hydrolase</keyword>
<evidence type="ECO:0000256" key="4">
    <source>
        <dbReference type="ARBA" id="ARBA00023295"/>
    </source>
</evidence>
<dbReference type="Pfam" id="PF04616">
    <property type="entry name" value="Glyco_hydro_43"/>
    <property type="match status" value="1"/>
</dbReference>
<keyword evidence="8" id="KW-1185">Reference proteome</keyword>
<dbReference type="Proteomes" id="UP000518752">
    <property type="component" value="Unassembled WGS sequence"/>
</dbReference>
<dbReference type="SUPFAM" id="SSF75005">
    <property type="entry name" value="Arabinanase/levansucrase/invertase"/>
    <property type="match status" value="1"/>
</dbReference>
<dbReference type="PANTHER" id="PTHR43772">
    <property type="entry name" value="ENDO-1,4-BETA-XYLANASE"/>
    <property type="match status" value="1"/>
</dbReference>
<dbReference type="Gene3D" id="2.115.10.20">
    <property type="entry name" value="Glycosyl hydrolase domain, family 43"/>
    <property type="match status" value="1"/>
</dbReference>
<feature type="chain" id="PRO_5034047278" description="Glycoside hydrolase family 43 protein" evidence="6">
    <location>
        <begin position="22"/>
        <end position="565"/>
    </location>
</feature>